<feature type="domain" description="Retrotransposon gag" evidence="1">
    <location>
        <begin position="196"/>
        <end position="284"/>
    </location>
</feature>
<dbReference type="SUPFAM" id="SSF56672">
    <property type="entry name" value="DNA/RNA polymerases"/>
    <property type="match status" value="1"/>
</dbReference>
<keyword evidence="3" id="KW-1185">Reference proteome</keyword>
<evidence type="ECO:0000259" key="1">
    <source>
        <dbReference type="Pfam" id="PF03732"/>
    </source>
</evidence>
<organism evidence="2 3">
    <name type="scientific">Solanum verrucosum</name>
    <dbReference type="NCBI Taxonomy" id="315347"/>
    <lineage>
        <taxon>Eukaryota</taxon>
        <taxon>Viridiplantae</taxon>
        <taxon>Streptophyta</taxon>
        <taxon>Embryophyta</taxon>
        <taxon>Tracheophyta</taxon>
        <taxon>Spermatophyta</taxon>
        <taxon>Magnoliopsida</taxon>
        <taxon>eudicotyledons</taxon>
        <taxon>Gunneridae</taxon>
        <taxon>Pentapetalae</taxon>
        <taxon>asterids</taxon>
        <taxon>lamiids</taxon>
        <taxon>Solanales</taxon>
        <taxon>Solanaceae</taxon>
        <taxon>Solanoideae</taxon>
        <taxon>Solaneae</taxon>
        <taxon>Solanum</taxon>
    </lineage>
</organism>
<dbReference type="Proteomes" id="UP001234989">
    <property type="component" value="Chromosome 8"/>
</dbReference>
<dbReference type="FunFam" id="3.30.70.270:FF:000020">
    <property type="entry name" value="Transposon Tf2-6 polyprotein-like Protein"/>
    <property type="match status" value="1"/>
</dbReference>
<dbReference type="Pfam" id="PF03732">
    <property type="entry name" value="Retrotrans_gag"/>
    <property type="match status" value="1"/>
</dbReference>
<name>A0AAF0U7L2_SOLVR</name>
<evidence type="ECO:0000313" key="3">
    <source>
        <dbReference type="Proteomes" id="UP001234989"/>
    </source>
</evidence>
<gene>
    <name evidence="2" type="ORF">MTR67_034343</name>
</gene>
<dbReference type="PANTHER" id="PTHR37984">
    <property type="entry name" value="PROTEIN CBG26694"/>
    <property type="match status" value="1"/>
</dbReference>
<reference evidence="2" key="1">
    <citation type="submission" date="2023-08" db="EMBL/GenBank/DDBJ databases">
        <title>A de novo genome assembly of Solanum verrucosum Schlechtendal, a Mexican diploid species geographically isolated from the other diploid A-genome species in potato relatives.</title>
        <authorList>
            <person name="Hosaka K."/>
        </authorList>
    </citation>
    <scope>NUCLEOTIDE SEQUENCE</scope>
    <source>
        <tissue evidence="2">Young leaves</tissue>
    </source>
</reference>
<dbReference type="InterPro" id="IPR050951">
    <property type="entry name" value="Retrovirus_Pol_polyprotein"/>
</dbReference>
<dbReference type="InterPro" id="IPR005162">
    <property type="entry name" value="Retrotrans_gag_dom"/>
</dbReference>
<dbReference type="Gene3D" id="3.30.70.270">
    <property type="match status" value="2"/>
</dbReference>
<dbReference type="InterPro" id="IPR043502">
    <property type="entry name" value="DNA/RNA_pol_sf"/>
</dbReference>
<dbReference type="InterPro" id="IPR043128">
    <property type="entry name" value="Rev_trsase/Diguanyl_cyclase"/>
</dbReference>
<accession>A0AAF0U7L2</accession>
<dbReference type="AlphaFoldDB" id="A0AAF0U7L2"/>
<proteinExistence type="predicted"/>
<dbReference type="PANTHER" id="PTHR37984:SF5">
    <property type="entry name" value="PROTEIN NYNRIN-LIKE"/>
    <property type="match status" value="1"/>
</dbReference>
<dbReference type="EMBL" id="CP133619">
    <property type="protein sequence ID" value="WMV40958.1"/>
    <property type="molecule type" value="Genomic_DNA"/>
</dbReference>
<evidence type="ECO:0000313" key="2">
    <source>
        <dbReference type="EMBL" id="WMV40958.1"/>
    </source>
</evidence>
<sequence>MCSRLRTFLKLCEKGRKNLEDSWHVFGTQVRAHLVKLFEFVLGVVMVRTRTSASGDHVPIPVPTSGITIRATKGHDRKVPPDTDVIYGDVLDRVEGDGPAQAPPSIVDTQCFKIPWLTSVGGHTPYPMVAPDSHTPRTQPTAIVAPRVDNIEFPGIVSHLANRPSMTIDEQKMFGRFRLMNPSTYTGDLTEDAYEFIAFQMTGSAKQWWRDYISSRPVGSPPLSWTQFTQVFLAKFVPRSEMERKRAEFERLQQDGMSVAKYEGKFHALARHASMKLSTEAERVRSKEEHDHMRIVLGILKEKKLYAKFLKCEFWLSSIAFLGHVVSKEGIMVDPKKIEVVRDWVKPTSVTEIRSFLRLASYYRRFVKGFSSIASPLTRLTQKEVVLQWFDESEMSFQKLKTLLTTALILTLS</sequence>
<protein>
    <recommendedName>
        <fullName evidence="1">Retrotransposon gag domain-containing protein</fullName>
    </recommendedName>
</protein>